<protein>
    <recommendedName>
        <fullName evidence="5">Secreted protein</fullName>
    </recommendedName>
</protein>
<keyword evidence="4" id="KW-1185">Reference proteome</keyword>
<evidence type="ECO:0000256" key="1">
    <source>
        <dbReference type="SAM" id="MobiDB-lite"/>
    </source>
</evidence>
<feature type="compositionally biased region" description="Low complexity" evidence="1">
    <location>
        <begin position="76"/>
        <end position="90"/>
    </location>
</feature>
<feature type="signal peptide" evidence="2">
    <location>
        <begin position="1"/>
        <end position="33"/>
    </location>
</feature>
<evidence type="ECO:0000313" key="3">
    <source>
        <dbReference type="EMBL" id="GHA09429.1"/>
    </source>
</evidence>
<proteinExistence type="predicted"/>
<dbReference type="EMBL" id="BMVN01000003">
    <property type="protein sequence ID" value="GHA09429.1"/>
    <property type="molecule type" value="Genomic_DNA"/>
</dbReference>
<feature type="region of interest" description="Disordered" evidence="1">
    <location>
        <begin position="76"/>
        <end position="108"/>
    </location>
</feature>
<gene>
    <name evidence="3" type="ORF">GCM10010345_12430</name>
</gene>
<feature type="chain" id="PRO_5045983829" description="Secreted protein" evidence="2">
    <location>
        <begin position="34"/>
        <end position="108"/>
    </location>
</feature>
<name>A0ABQ3CGH3_9ACTN</name>
<evidence type="ECO:0000256" key="2">
    <source>
        <dbReference type="SAM" id="SignalP"/>
    </source>
</evidence>
<keyword evidence="2" id="KW-0732">Signal</keyword>
<accession>A0ABQ3CGH3</accession>
<dbReference type="Proteomes" id="UP000653644">
    <property type="component" value="Unassembled WGS sequence"/>
</dbReference>
<organism evidence="3 4">
    <name type="scientific">Streptomyces canarius</name>
    <dbReference type="NCBI Taxonomy" id="285453"/>
    <lineage>
        <taxon>Bacteria</taxon>
        <taxon>Bacillati</taxon>
        <taxon>Actinomycetota</taxon>
        <taxon>Actinomycetes</taxon>
        <taxon>Kitasatosporales</taxon>
        <taxon>Streptomycetaceae</taxon>
        <taxon>Streptomyces</taxon>
    </lineage>
</organism>
<dbReference type="RefSeq" id="WP_189883036.1">
    <property type="nucleotide sequence ID" value="NZ_BMVN01000003.1"/>
</dbReference>
<comment type="caution">
    <text evidence="3">The sequence shown here is derived from an EMBL/GenBank/DDBJ whole genome shotgun (WGS) entry which is preliminary data.</text>
</comment>
<evidence type="ECO:0000313" key="4">
    <source>
        <dbReference type="Proteomes" id="UP000653644"/>
    </source>
</evidence>
<sequence length="108" mass="11671">MRASHCKRSAVLGTTLIAATLALSPVGLQQASAATPSGTHASATTTVQRDNSYRQGYKAGYRTGWADAKDDCQMNKNNNNFNRSNNSYANGYDDGYSAGYSRAEDRYC</sequence>
<reference evidence="4" key="1">
    <citation type="journal article" date="2019" name="Int. J. Syst. Evol. Microbiol.">
        <title>The Global Catalogue of Microorganisms (GCM) 10K type strain sequencing project: providing services to taxonomists for standard genome sequencing and annotation.</title>
        <authorList>
            <consortium name="The Broad Institute Genomics Platform"/>
            <consortium name="The Broad Institute Genome Sequencing Center for Infectious Disease"/>
            <person name="Wu L."/>
            <person name="Ma J."/>
        </authorList>
    </citation>
    <scope>NUCLEOTIDE SEQUENCE [LARGE SCALE GENOMIC DNA]</scope>
    <source>
        <strain evidence="4">JCM 4733</strain>
    </source>
</reference>
<evidence type="ECO:0008006" key="5">
    <source>
        <dbReference type="Google" id="ProtNLM"/>
    </source>
</evidence>